<sequence length="99" mass="11427">MIAKDEMHTGKEHENLCQSLQQVAKDIDCVQEESKKIQDHKGRQVSTWSLARDTSSEKLPNMEVSNNMWDVTRKRKGRLKNSQEAPPMNKSSQLSEWEA</sequence>
<protein>
    <submittedName>
        <fullName evidence="2">Uncharacterized protein</fullName>
    </submittedName>
</protein>
<evidence type="ECO:0000256" key="1">
    <source>
        <dbReference type="SAM" id="MobiDB-lite"/>
    </source>
</evidence>
<evidence type="ECO:0000313" key="3">
    <source>
        <dbReference type="Proteomes" id="UP000224567"/>
    </source>
</evidence>
<dbReference type="Proteomes" id="UP000224567">
    <property type="component" value="Unassembled WGS sequence"/>
</dbReference>
<keyword evidence="3" id="KW-1185">Reference proteome</keyword>
<proteinExistence type="predicted"/>
<comment type="caution">
    <text evidence="2">The sequence shown here is derived from an EMBL/GenBank/DDBJ whole genome shotgun (WGS) entry which is preliminary data.</text>
</comment>
<gene>
    <name evidence="2" type="ORF">CQW23_06740</name>
</gene>
<name>A0A2G2X458_CAPBA</name>
<feature type="region of interest" description="Disordered" evidence="1">
    <location>
        <begin position="63"/>
        <end position="99"/>
    </location>
</feature>
<organism evidence="2 3">
    <name type="scientific">Capsicum baccatum</name>
    <name type="common">Peruvian pepper</name>
    <dbReference type="NCBI Taxonomy" id="33114"/>
    <lineage>
        <taxon>Eukaryota</taxon>
        <taxon>Viridiplantae</taxon>
        <taxon>Streptophyta</taxon>
        <taxon>Embryophyta</taxon>
        <taxon>Tracheophyta</taxon>
        <taxon>Spermatophyta</taxon>
        <taxon>Magnoliopsida</taxon>
        <taxon>eudicotyledons</taxon>
        <taxon>Gunneridae</taxon>
        <taxon>Pentapetalae</taxon>
        <taxon>asterids</taxon>
        <taxon>lamiids</taxon>
        <taxon>Solanales</taxon>
        <taxon>Solanaceae</taxon>
        <taxon>Solanoideae</taxon>
        <taxon>Capsiceae</taxon>
        <taxon>Capsicum</taxon>
    </lineage>
</organism>
<dbReference type="Gene3D" id="1.20.5.4130">
    <property type="match status" value="1"/>
</dbReference>
<feature type="compositionally biased region" description="Polar residues" evidence="1">
    <location>
        <begin position="80"/>
        <end position="99"/>
    </location>
</feature>
<evidence type="ECO:0000313" key="2">
    <source>
        <dbReference type="EMBL" id="PHT52278.1"/>
    </source>
</evidence>
<dbReference type="AlphaFoldDB" id="A0A2G2X458"/>
<reference evidence="3" key="2">
    <citation type="journal article" date="2017" name="J. Anim. Genet.">
        <title>Multiple reference genome sequences of hot pepper reveal the massive evolution of plant disease resistance genes by retroduplication.</title>
        <authorList>
            <person name="Kim S."/>
            <person name="Park J."/>
            <person name="Yeom S.-I."/>
            <person name="Kim Y.-M."/>
            <person name="Seo E."/>
            <person name="Kim K.-T."/>
            <person name="Kim M.-S."/>
            <person name="Lee J.M."/>
            <person name="Cheong K."/>
            <person name="Shin H.-S."/>
            <person name="Kim S.-B."/>
            <person name="Han K."/>
            <person name="Lee J."/>
            <person name="Park M."/>
            <person name="Lee H.-A."/>
            <person name="Lee H.-Y."/>
            <person name="Lee Y."/>
            <person name="Oh S."/>
            <person name="Lee J.H."/>
            <person name="Choi E."/>
            <person name="Choi E."/>
            <person name="Lee S.E."/>
            <person name="Jeon J."/>
            <person name="Kim H."/>
            <person name="Choi G."/>
            <person name="Song H."/>
            <person name="Lee J."/>
            <person name="Lee S.-C."/>
            <person name="Kwon J.-K."/>
            <person name="Lee H.-Y."/>
            <person name="Koo N."/>
            <person name="Hong Y."/>
            <person name="Kim R.W."/>
            <person name="Kang W.-H."/>
            <person name="Huh J.H."/>
            <person name="Kang B.-C."/>
            <person name="Yang T.-J."/>
            <person name="Lee Y.-H."/>
            <person name="Bennetzen J.L."/>
            <person name="Choi D."/>
        </authorList>
    </citation>
    <scope>NUCLEOTIDE SEQUENCE [LARGE SCALE GENOMIC DNA]</scope>
    <source>
        <strain evidence="3">cv. PBC81</strain>
    </source>
</reference>
<reference evidence="2 3" key="1">
    <citation type="journal article" date="2017" name="Genome Biol.">
        <title>New reference genome sequences of hot pepper reveal the massive evolution of plant disease-resistance genes by retroduplication.</title>
        <authorList>
            <person name="Kim S."/>
            <person name="Park J."/>
            <person name="Yeom S.I."/>
            <person name="Kim Y.M."/>
            <person name="Seo E."/>
            <person name="Kim K.T."/>
            <person name="Kim M.S."/>
            <person name="Lee J.M."/>
            <person name="Cheong K."/>
            <person name="Shin H.S."/>
            <person name="Kim S.B."/>
            <person name="Han K."/>
            <person name="Lee J."/>
            <person name="Park M."/>
            <person name="Lee H.A."/>
            <person name="Lee H.Y."/>
            <person name="Lee Y."/>
            <person name="Oh S."/>
            <person name="Lee J.H."/>
            <person name="Choi E."/>
            <person name="Choi E."/>
            <person name="Lee S.E."/>
            <person name="Jeon J."/>
            <person name="Kim H."/>
            <person name="Choi G."/>
            <person name="Song H."/>
            <person name="Lee J."/>
            <person name="Lee S.C."/>
            <person name="Kwon J.K."/>
            <person name="Lee H.Y."/>
            <person name="Koo N."/>
            <person name="Hong Y."/>
            <person name="Kim R.W."/>
            <person name="Kang W.H."/>
            <person name="Huh J.H."/>
            <person name="Kang B.C."/>
            <person name="Yang T.J."/>
            <person name="Lee Y.H."/>
            <person name="Bennetzen J.L."/>
            <person name="Choi D."/>
        </authorList>
    </citation>
    <scope>NUCLEOTIDE SEQUENCE [LARGE SCALE GENOMIC DNA]</scope>
    <source>
        <strain evidence="3">cv. PBC81</strain>
    </source>
</reference>
<dbReference type="EMBL" id="MLFT02000003">
    <property type="protein sequence ID" value="PHT52278.1"/>
    <property type="molecule type" value="Genomic_DNA"/>
</dbReference>
<accession>A0A2G2X458</accession>